<reference evidence="1" key="1">
    <citation type="journal article" date="2014" name="Int. J. Syst. Evol. Microbiol.">
        <title>Complete genome sequence of Corynebacterium casei LMG S-19264T (=DSM 44701T), isolated from a smear-ripened cheese.</title>
        <authorList>
            <consortium name="US DOE Joint Genome Institute (JGI-PGF)"/>
            <person name="Walter F."/>
            <person name="Albersmeier A."/>
            <person name="Kalinowski J."/>
            <person name="Ruckert C."/>
        </authorList>
    </citation>
    <scope>NUCLEOTIDE SEQUENCE</scope>
    <source>
        <strain evidence="1">CGMCC 1.12785</strain>
    </source>
</reference>
<dbReference type="Proteomes" id="UP000616114">
    <property type="component" value="Unassembled WGS sequence"/>
</dbReference>
<evidence type="ECO:0000313" key="2">
    <source>
        <dbReference type="Proteomes" id="UP000616114"/>
    </source>
</evidence>
<name>A0A8J2XLQ3_9MICO</name>
<evidence type="ECO:0000313" key="1">
    <source>
        <dbReference type="EMBL" id="GGA23968.1"/>
    </source>
</evidence>
<protein>
    <submittedName>
        <fullName evidence="1">Uncharacterized protein</fullName>
    </submittedName>
</protein>
<accession>A0A8J2XLQ3</accession>
<comment type="caution">
    <text evidence="1">The sequence shown here is derived from an EMBL/GenBank/DDBJ whole genome shotgun (WGS) entry which is preliminary data.</text>
</comment>
<proteinExistence type="predicted"/>
<dbReference type="RefSeq" id="WP_188551584.1">
    <property type="nucleotide sequence ID" value="NZ_BMFY01000014.1"/>
</dbReference>
<reference evidence="1" key="2">
    <citation type="submission" date="2020-09" db="EMBL/GenBank/DDBJ databases">
        <authorList>
            <person name="Sun Q."/>
            <person name="Zhou Y."/>
        </authorList>
    </citation>
    <scope>NUCLEOTIDE SEQUENCE</scope>
    <source>
        <strain evidence="1">CGMCC 1.12785</strain>
    </source>
</reference>
<dbReference type="AlphaFoldDB" id="A0A8J2XLQ3"/>
<gene>
    <name evidence="1" type="ORF">GCM10011333_28760</name>
</gene>
<keyword evidence="2" id="KW-1185">Reference proteome</keyword>
<sequence>MQTGHLALADSYGLRVADAAHLAIAVVAVSGRGRGPDRFATNNRNDFPRAITGIGIVYPDGLPEP</sequence>
<dbReference type="EMBL" id="BMFY01000014">
    <property type="protein sequence ID" value="GGA23968.1"/>
    <property type="molecule type" value="Genomic_DNA"/>
</dbReference>
<organism evidence="1 2">
    <name type="scientific">Sediminivirga luteola</name>
    <dbReference type="NCBI Taxonomy" id="1774748"/>
    <lineage>
        <taxon>Bacteria</taxon>
        <taxon>Bacillati</taxon>
        <taxon>Actinomycetota</taxon>
        <taxon>Actinomycetes</taxon>
        <taxon>Micrococcales</taxon>
        <taxon>Brevibacteriaceae</taxon>
        <taxon>Sediminivirga</taxon>
    </lineage>
</organism>